<protein>
    <recommendedName>
        <fullName evidence="4">Molecular chaperone DnaJ</fullName>
    </recommendedName>
</protein>
<accession>A0ABT9G5Q8</accession>
<evidence type="ECO:0000313" key="2">
    <source>
        <dbReference type="EMBL" id="MDP4301829.1"/>
    </source>
</evidence>
<evidence type="ECO:0008006" key="4">
    <source>
        <dbReference type="Google" id="ProtNLM"/>
    </source>
</evidence>
<evidence type="ECO:0000313" key="3">
    <source>
        <dbReference type="Proteomes" id="UP001235760"/>
    </source>
</evidence>
<name>A0ABT9G5Q8_LEPDI</name>
<feature type="signal peptide" evidence="1">
    <location>
        <begin position="1"/>
        <end position="25"/>
    </location>
</feature>
<feature type="chain" id="PRO_5046352350" description="Molecular chaperone DnaJ" evidence="1">
    <location>
        <begin position="26"/>
        <end position="146"/>
    </location>
</feature>
<keyword evidence="1" id="KW-0732">Signal</keyword>
<dbReference type="EMBL" id="JAUZEE010000007">
    <property type="protein sequence ID" value="MDP4301829.1"/>
    <property type="molecule type" value="Genomic_DNA"/>
</dbReference>
<dbReference type="Proteomes" id="UP001235760">
    <property type="component" value="Unassembled WGS sequence"/>
</dbReference>
<gene>
    <name evidence="2" type="ORF">Q8X39_14390</name>
</gene>
<keyword evidence="3" id="KW-1185">Reference proteome</keyword>
<dbReference type="RefSeq" id="WP_305750373.1">
    <property type="nucleotide sequence ID" value="NZ_JAUZEE010000007.1"/>
</dbReference>
<proteinExistence type="predicted"/>
<evidence type="ECO:0000256" key="1">
    <source>
        <dbReference type="SAM" id="SignalP"/>
    </source>
</evidence>
<reference evidence="2 3" key="1">
    <citation type="submission" date="2023-08" db="EMBL/GenBank/DDBJ databases">
        <authorList>
            <person name="Roldan D.M."/>
            <person name="Menes R.J."/>
        </authorList>
    </citation>
    <scope>NUCLEOTIDE SEQUENCE [LARGE SCALE GENOMIC DNA]</scope>
    <source>
        <strain evidence="2 3">CCM 2812</strain>
    </source>
</reference>
<sequence>MTNRPATWTALAGLLALGAITPARAQEAAQPLPAIPYTRVAEALAALAARDGNGTVVTHADGWTTVNEPMASAQWSFTPAGHPAHPALVRRIVERQPVGELRIDVQTLCESPSAAACAQLRSDFEAMNDRIRQAMKARGRMPQQAR</sequence>
<organism evidence="2 3">
    <name type="scientific">Leptothrix discophora</name>
    <dbReference type="NCBI Taxonomy" id="89"/>
    <lineage>
        <taxon>Bacteria</taxon>
        <taxon>Pseudomonadati</taxon>
        <taxon>Pseudomonadota</taxon>
        <taxon>Betaproteobacteria</taxon>
        <taxon>Burkholderiales</taxon>
        <taxon>Sphaerotilaceae</taxon>
        <taxon>Leptothrix</taxon>
    </lineage>
</organism>
<comment type="caution">
    <text evidence="2">The sequence shown here is derived from an EMBL/GenBank/DDBJ whole genome shotgun (WGS) entry which is preliminary data.</text>
</comment>